<comment type="caution">
    <text evidence="1">The sequence shown here is derived from an EMBL/GenBank/DDBJ whole genome shotgun (WGS) entry which is preliminary data.</text>
</comment>
<evidence type="ECO:0000313" key="2">
    <source>
        <dbReference type="Proteomes" id="UP000790709"/>
    </source>
</evidence>
<dbReference type="EMBL" id="MU266737">
    <property type="protein sequence ID" value="KAH7918766.1"/>
    <property type="molecule type" value="Genomic_DNA"/>
</dbReference>
<name>A0ACB8B0K7_9AGAM</name>
<organism evidence="1 2">
    <name type="scientific">Leucogyrophana mollusca</name>
    <dbReference type="NCBI Taxonomy" id="85980"/>
    <lineage>
        <taxon>Eukaryota</taxon>
        <taxon>Fungi</taxon>
        <taxon>Dikarya</taxon>
        <taxon>Basidiomycota</taxon>
        <taxon>Agaricomycotina</taxon>
        <taxon>Agaricomycetes</taxon>
        <taxon>Agaricomycetidae</taxon>
        <taxon>Boletales</taxon>
        <taxon>Boletales incertae sedis</taxon>
        <taxon>Leucogyrophana</taxon>
    </lineage>
</organism>
<evidence type="ECO:0000313" key="1">
    <source>
        <dbReference type="EMBL" id="KAH7918766.1"/>
    </source>
</evidence>
<accession>A0ACB8B0K7</accession>
<sequence length="296" mass="32032">MQFNGLDGLVSDSVNALSLSHGLTEARLSIDDLILLVKGSNLGSRDVIVNEFLALASEAKDASRALHNQVQGTVDTVLVMNDNLLRLLRSQHSNVCFASGYCSLVGNWLESNWLEPSYCLSSRQSISQASSYTSHAFQSAMESLISRIARLDAGLDRVEGGLDKIRDLVAAEAQGLFQAKAGVLGNLLTSLGMHRKQLARLDAQIHSLKQITSYRSIASRVVLSAHHELHDVENKVHNLHALATNPRAAENIPLETFIAAVTSGLENLRASSDEARGIATGRDRDRGSARQLGNTE</sequence>
<proteinExistence type="predicted"/>
<keyword evidence="2" id="KW-1185">Reference proteome</keyword>
<dbReference type="Proteomes" id="UP000790709">
    <property type="component" value="Unassembled WGS sequence"/>
</dbReference>
<gene>
    <name evidence="1" type="ORF">BV22DRAFT_1134343</name>
</gene>
<reference evidence="1" key="1">
    <citation type="journal article" date="2021" name="New Phytol.">
        <title>Evolutionary innovations through gain and loss of genes in the ectomycorrhizal Boletales.</title>
        <authorList>
            <person name="Wu G."/>
            <person name="Miyauchi S."/>
            <person name="Morin E."/>
            <person name="Kuo A."/>
            <person name="Drula E."/>
            <person name="Varga T."/>
            <person name="Kohler A."/>
            <person name="Feng B."/>
            <person name="Cao Y."/>
            <person name="Lipzen A."/>
            <person name="Daum C."/>
            <person name="Hundley H."/>
            <person name="Pangilinan J."/>
            <person name="Johnson J."/>
            <person name="Barry K."/>
            <person name="LaButti K."/>
            <person name="Ng V."/>
            <person name="Ahrendt S."/>
            <person name="Min B."/>
            <person name="Choi I.G."/>
            <person name="Park H."/>
            <person name="Plett J.M."/>
            <person name="Magnuson J."/>
            <person name="Spatafora J.W."/>
            <person name="Nagy L.G."/>
            <person name="Henrissat B."/>
            <person name="Grigoriev I.V."/>
            <person name="Yang Z.L."/>
            <person name="Xu J."/>
            <person name="Martin F.M."/>
        </authorList>
    </citation>
    <scope>NUCLEOTIDE SEQUENCE</scope>
    <source>
        <strain evidence="1">KUC20120723A-06</strain>
    </source>
</reference>
<protein>
    <submittedName>
        <fullName evidence="1">Uncharacterized protein</fullName>
    </submittedName>
</protein>